<evidence type="ECO:0000313" key="2">
    <source>
        <dbReference type="EMBL" id="MDH7639225.1"/>
    </source>
</evidence>
<dbReference type="RefSeq" id="WP_281044487.1">
    <property type="nucleotide sequence ID" value="NZ_JARYGZ010000001.1"/>
</dbReference>
<evidence type="ECO:0000256" key="1">
    <source>
        <dbReference type="SAM" id="MobiDB-lite"/>
    </source>
</evidence>
<gene>
    <name evidence="2" type="ORF">QGN17_10830</name>
</gene>
<name>A0ABT6N1R9_9SPHN</name>
<organism evidence="2 3">
    <name type="scientific">Sphingomonas oryzagri</name>
    <dbReference type="NCBI Taxonomy" id="3042314"/>
    <lineage>
        <taxon>Bacteria</taxon>
        <taxon>Pseudomonadati</taxon>
        <taxon>Pseudomonadota</taxon>
        <taxon>Alphaproteobacteria</taxon>
        <taxon>Sphingomonadales</taxon>
        <taxon>Sphingomonadaceae</taxon>
        <taxon>Sphingomonas</taxon>
    </lineage>
</organism>
<feature type="region of interest" description="Disordered" evidence="1">
    <location>
        <begin position="85"/>
        <end position="107"/>
    </location>
</feature>
<comment type="caution">
    <text evidence="2">The sequence shown here is derived from an EMBL/GenBank/DDBJ whole genome shotgun (WGS) entry which is preliminary data.</text>
</comment>
<dbReference type="EMBL" id="JARYGZ010000001">
    <property type="protein sequence ID" value="MDH7639225.1"/>
    <property type="molecule type" value="Genomic_DNA"/>
</dbReference>
<reference evidence="2" key="1">
    <citation type="submission" date="2023-04" db="EMBL/GenBank/DDBJ databases">
        <title>Sphingomonas sp. MAHUQ-71 isolated from rice field.</title>
        <authorList>
            <person name="Huq M.A."/>
        </authorList>
    </citation>
    <scope>NUCLEOTIDE SEQUENCE</scope>
    <source>
        <strain evidence="2">MAHUQ-71</strain>
    </source>
</reference>
<accession>A0ABT6N1R9</accession>
<protein>
    <submittedName>
        <fullName evidence="2">Uncharacterized protein</fullName>
    </submittedName>
</protein>
<sequence length="168" mass="18688">MKEDTTGIYAIATAMFRAGLTSARGGSSPDQLDPEMLRQAAIFVLGTVLEATPGITTRRSMREASEQAGREIWYHLVALRERSDAGEPRAWSPTNNDGSDSVEEREDRMDEADYRHCLHYLAMAERCMVEGADGWHLARLSMVIECLKEAYDARPLTTVPADTAIRLP</sequence>
<keyword evidence="3" id="KW-1185">Reference proteome</keyword>
<dbReference type="Proteomes" id="UP001160625">
    <property type="component" value="Unassembled WGS sequence"/>
</dbReference>
<evidence type="ECO:0000313" key="3">
    <source>
        <dbReference type="Proteomes" id="UP001160625"/>
    </source>
</evidence>
<proteinExistence type="predicted"/>